<gene>
    <name evidence="2" type="ORF">PV399_41160</name>
    <name evidence="3" type="ORF">PV666_25900</name>
</gene>
<dbReference type="Proteomes" id="UP001282288">
    <property type="component" value="Unassembled WGS sequence"/>
</dbReference>
<accession>A0AAP6BJV6</accession>
<dbReference type="InterPro" id="IPR011009">
    <property type="entry name" value="Kinase-like_dom_sf"/>
</dbReference>
<dbReference type="Proteomes" id="UP001272987">
    <property type="component" value="Unassembled WGS sequence"/>
</dbReference>
<protein>
    <submittedName>
        <fullName evidence="2">Aminoglycoside phosphotransferase family protein</fullName>
    </submittedName>
</protein>
<dbReference type="AlphaFoldDB" id="A0AAP6BJV6"/>
<comment type="caution">
    <text evidence="2">The sequence shown here is derived from an EMBL/GenBank/DDBJ whole genome shotgun (WGS) entry which is preliminary data.</text>
</comment>
<evidence type="ECO:0000313" key="5">
    <source>
        <dbReference type="Proteomes" id="UP001282288"/>
    </source>
</evidence>
<dbReference type="RefSeq" id="WP_078480342.1">
    <property type="nucleotide sequence ID" value="NZ_BCMK01000038.1"/>
</dbReference>
<organism evidence="2 5">
    <name type="scientific">Streptomyces acidiscabies</name>
    <dbReference type="NCBI Taxonomy" id="42234"/>
    <lineage>
        <taxon>Bacteria</taxon>
        <taxon>Bacillati</taxon>
        <taxon>Actinomycetota</taxon>
        <taxon>Actinomycetes</taxon>
        <taxon>Kitasatosporales</taxon>
        <taxon>Streptomycetaceae</taxon>
        <taxon>Streptomyces</taxon>
    </lineage>
</organism>
<evidence type="ECO:0000313" key="4">
    <source>
        <dbReference type="Proteomes" id="UP001272987"/>
    </source>
</evidence>
<feature type="domain" description="Aminoglycoside phosphotransferase" evidence="1">
    <location>
        <begin position="38"/>
        <end position="245"/>
    </location>
</feature>
<keyword evidence="4" id="KW-1185">Reference proteome</keyword>
<dbReference type="Gene3D" id="3.90.1200.10">
    <property type="match status" value="1"/>
</dbReference>
<proteinExistence type="predicted"/>
<dbReference type="SUPFAM" id="SSF56112">
    <property type="entry name" value="Protein kinase-like (PK-like)"/>
    <property type="match status" value="1"/>
</dbReference>
<evidence type="ECO:0000313" key="3">
    <source>
        <dbReference type="EMBL" id="MDX3021299.1"/>
    </source>
</evidence>
<dbReference type="EMBL" id="JARAWP010000015">
    <property type="protein sequence ID" value="MDX3021299.1"/>
    <property type="molecule type" value="Genomic_DNA"/>
</dbReference>
<dbReference type="GeneID" id="69810894"/>
<reference evidence="2 4" key="1">
    <citation type="journal article" date="2023" name="Microb. Genom.">
        <title>Mesoterricola silvestris gen. nov., sp. nov., Mesoterricola sediminis sp. nov., Geothrix oryzae sp. nov., Geothrix edaphica sp. nov., Geothrix rubra sp. nov., and Geothrix limicola sp. nov., six novel members of Acidobacteriota isolated from soils.</title>
        <authorList>
            <person name="Weisberg A.J."/>
            <person name="Pearce E."/>
            <person name="Kramer C.G."/>
            <person name="Chang J.H."/>
            <person name="Clarke C.R."/>
        </authorList>
    </citation>
    <scope>NUCLEOTIDE SEQUENCE</scope>
    <source>
        <strain evidence="3 4">NB05-1H</strain>
        <strain evidence="2">NRRL_B-16521</strain>
    </source>
</reference>
<dbReference type="EMBL" id="JARAWC010000051">
    <property type="protein sequence ID" value="MDX2966072.1"/>
    <property type="molecule type" value="Genomic_DNA"/>
</dbReference>
<evidence type="ECO:0000259" key="1">
    <source>
        <dbReference type="Pfam" id="PF01636"/>
    </source>
</evidence>
<dbReference type="Pfam" id="PF01636">
    <property type="entry name" value="APH"/>
    <property type="match status" value="1"/>
</dbReference>
<name>A0AAP6BJV6_9ACTN</name>
<evidence type="ECO:0000313" key="2">
    <source>
        <dbReference type="EMBL" id="MDX2966072.1"/>
    </source>
</evidence>
<dbReference type="InterPro" id="IPR002575">
    <property type="entry name" value="Aminoglycoside_PTrfase"/>
</dbReference>
<sequence length="296" mass="32855">MTSFNAARSAAIPSSGSPLLTWAMDALGTSRPPRPTGSPRVWEVIQSDRRFFVKRCASRTAYQRETYAYRNVLRGLDAACTPRLVASSERRLALIMTAVPGIPVSHARMPVTSRVDIYRRAGAVLAQLHAHQPSPHAWATARTSLTQAADAAERLLDTGRPCLSEKEEEFARQRVKHLRDAKPLLTGFIHGDPHEGNWIRSAGGPLALVDYANSRHASVVHDLVPLACRWIDLPLLRSSFYEGYGQRISTAERHMLVSLITLRAVNRLTRGVFEGNEAHVRSGRRLLARMIKGTKI</sequence>